<feature type="active site" evidence="11">
    <location>
        <position position="254"/>
    </location>
</feature>
<comment type="caution">
    <text evidence="14">The sequence shown here is derived from an EMBL/GenBank/DDBJ whole genome shotgun (WGS) entry which is preliminary data.</text>
</comment>
<feature type="domain" description="Phosphoenolpyruvate carboxykinase GTP-utilising N-terminal" evidence="13">
    <location>
        <begin position="14"/>
        <end position="222"/>
    </location>
</feature>
<organism evidence="14 15">
    <name type="scientific">Armatimonas rosea</name>
    <dbReference type="NCBI Taxonomy" id="685828"/>
    <lineage>
        <taxon>Bacteria</taxon>
        <taxon>Bacillati</taxon>
        <taxon>Armatimonadota</taxon>
        <taxon>Armatimonadia</taxon>
        <taxon>Armatimonadales</taxon>
        <taxon>Armatimonadaceae</taxon>
        <taxon>Armatimonas</taxon>
    </lineage>
</organism>
<keyword evidence="14" id="KW-0808">Transferase</keyword>
<name>A0A7W9SWB4_ARMRO</name>
<dbReference type="GO" id="GO:0033993">
    <property type="term" value="P:response to lipid"/>
    <property type="evidence" value="ECO:0007669"/>
    <property type="project" value="TreeGrafter"/>
</dbReference>
<keyword evidence="9 11" id="KW-0464">Manganese</keyword>
<feature type="binding site" evidence="11">
    <location>
        <begin position="494"/>
        <end position="497"/>
    </location>
    <ligand>
        <name>GTP</name>
        <dbReference type="ChEBI" id="CHEBI:37565"/>
    </ligand>
</feature>
<dbReference type="SUPFAM" id="SSF68923">
    <property type="entry name" value="PEP carboxykinase N-terminal domain"/>
    <property type="match status" value="1"/>
</dbReference>
<evidence type="ECO:0000256" key="10">
    <source>
        <dbReference type="ARBA" id="ARBA00023239"/>
    </source>
</evidence>
<dbReference type="GO" id="GO:0030145">
    <property type="term" value="F:manganese ion binding"/>
    <property type="evidence" value="ECO:0007669"/>
    <property type="project" value="UniProtKB-UniRule"/>
</dbReference>
<dbReference type="Proteomes" id="UP000520814">
    <property type="component" value="Unassembled WGS sequence"/>
</dbReference>
<dbReference type="UniPathway" id="UPA00138"/>
<evidence type="ECO:0000256" key="4">
    <source>
        <dbReference type="ARBA" id="ARBA00022432"/>
    </source>
</evidence>
<keyword evidence="6 11" id="KW-0547">Nucleotide-binding</keyword>
<comment type="catalytic activity">
    <reaction evidence="11">
        <text>oxaloacetate + GTP = phosphoenolpyruvate + GDP + CO2</text>
        <dbReference type="Rhea" id="RHEA:10388"/>
        <dbReference type="ChEBI" id="CHEBI:16452"/>
        <dbReference type="ChEBI" id="CHEBI:16526"/>
        <dbReference type="ChEBI" id="CHEBI:37565"/>
        <dbReference type="ChEBI" id="CHEBI:58189"/>
        <dbReference type="ChEBI" id="CHEBI:58702"/>
        <dbReference type="EC" id="4.1.1.32"/>
    </reaction>
</comment>
<dbReference type="EC" id="4.1.1.32" evidence="11"/>
<evidence type="ECO:0000259" key="13">
    <source>
        <dbReference type="Pfam" id="PF17297"/>
    </source>
</evidence>
<dbReference type="PIRSF" id="PIRSF001348">
    <property type="entry name" value="PEP_carboxykinase_GTP"/>
    <property type="match status" value="1"/>
</dbReference>
<keyword evidence="7 11" id="KW-0210">Decarboxylase</keyword>
<evidence type="ECO:0000256" key="1">
    <source>
        <dbReference type="ARBA" id="ARBA00004742"/>
    </source>
</evidence>
<evidence type="ECO:0000313" key="15">
    <source>
        <dbReference type="Proteomes" id="UP000520814"/>
    </source>
</evidence>
<dbReference type="InterPro" id="IPR018091">
    <property type="entry name" value="PEP_carboxykin_GTP_CS"/>
</dbReference>
<dbReference type="Pfam" id="PF17297">
    <property type="entry name" value="PEPCK_N"/>
    <property type="match status" value="1"/>
</dbReference>
<dbReference type="GO" id="GO:0042594">
    <property type="term" value="P:response to starvation"/>
    <property type="evidence" value="ECO:0007669"/>
    <property type="project" value="TreeGrafter"/>
</dbReference>
<dbReference type="GO" id="GO:0004613">
    <property type="term" value="F:phosphoenolpyruvate carboxykinase (GTP) activity"/>
    <property type="evidence" value="ECO:0007669"/>
    <property type="project" value="UniProtKB-UniRule"/>
</dbReference>
<dbReference type="CDD" id="cd00819">
    <property type="entry name" value="PEPCK_GTP"/>
    <property type="match status" value="1"/>
</dbReference>
<feature type="binding site" evidence="11">
    <location>
        <position position="401"/>
    </location>
    <ligand>
        <name>GTP</name>
        <dbReference type="ChEBI" id="CHEBI:37565"/>
    </ligand>
</feature>
<feature type="binding site" evidence="11">
    <location>
        <begin position="201"/>
        <end position="203"/>
    </location>
    <ligand>
        <name>substrate</name>
    </ligand>
</feature>
<dbReference type="PROSITE" id="PS00505">
    <property type="entry name" value="PEPCK_GTP"/>
    <property type="match status" value="1"/>
</dbReference>
<keyword evidence="11" id="KW-0963">Cytoplasm</keyword>
<proteinExistence type="inferred from homology"/>
<evidence type="ECO:0000259" key="12">
    <source>
        <dbReference type="Pfam" id="PF00821"/>
    </source>
</evidence>
<evidence type="ECO:0000256" key="8">
    <source>
        <dbReference type="ARBA" id="ARBA00023134"/>
    </source>
</evidence>
<feature type="binding site" evidence="11">
    <location>
        <position position="370"/>
    </location>
    <ligand>
        <name>GTP</name>
        <dbReference type="ChEBI" id="CHEBI:37565"/>
    </ligand>
</feature>
<keyword evidence="15" id="KW-1185">Reference proteome</keyword>
<protein>
    <recommendedName>
        <fullName evidence="11">Phosphoenolpyruvate carboxykinase [GTP]</fullName>
        <shortName evidence="11">PEP carboxykinase</shortName>
        <shortName evidence="11">PEPCK</shortName>
        <ecNumber evidence="11">4.1.1.32</ecNumber>
    </recommendedName>
    <alternativeName>
        <fullName evidence="11">GTP-dependent phosphoenolpyruvate carboxykinase</fullName>
        <shortName evidence="11">GTP-PEPCK</shortName>
    </alternativeName>
</protein>
<dbReference type="GO" id="GO:0005525">
    <property type="term" value="F:GTP binding"/>
    <property type="evidence" value="ECO:0007669"/>
    <property type="project" value="UniProtKB-UniRule"/>
</dbReference>
<dbReference type="GO" id="GO:0019543">
    <property type="term" value="P:propionate catabolic process"/>
    <property type="evidence" value="ECO:0007669"/>
    <property type="project" value="TreeGrafter"/>
</dbReference>
<keyword evidence="5 11" id="KW-0479">Metal-binding</keyword>
<dbReference type="GO" id="GO:0071333">
    <property type="term" value="P:cellular response to glucose stimulus"/>
    <property type="evidence" value="ECO:0007669"/>
    <property type="project" value="TreeGrafter"/>
</dbReference>
<dbReference type="GO" id="GO:0006094">
    <property type="term" value="P:gluconeogenesis"/>
    <property type="evidence" value="ECO:0007669"/>
    <property type="project" value="UniProtKB-UniRule"/>
</dbReference>
<dbReference type="EMBL" id="JACHGW010000007">
    <property type="protein sequence ID" value="MBB6053588.1"/>
    <property type="molecule type" value="Genomic_DNA"/>
</dbReference>
<feature type="binding site" evidence="11">
    <location>
        <position position="277"/>
    </location>
    <ligand>
        <name>Mn(2+)</name>
        <dbReference type="ChEBI" id="CHEBI:29035"/>
    </ligand>
</feature>
<evidence type="ECO:0000256" key="9">
    <source>
        <dbReference type="ARBA" id="ARBA00023211"/>
    </source>
</evidence>
<dbReference type="PANTHER" id="PTHR11561">
    <property type="entry name" value="PHOSPHOENOLPYRUVATE CARBOXYKINASE"/>
    <property type="match status" value="1"/>
</dbReference>
<comment type="function">
    <text evidence="11">Catalyzes the conversion of oxaloacetate (OAA) to phosphoenolpyruvate (PEP), the rate-limiting step in the metabolic pathway that produces glucose from lactate and other precursors derived from the citric acid cycle.</text>
</comment>
<dbReference type="GO" id="GO:0046327">
    <property type="term" value="P:glycerol biosynthetic process from pyruvate"/>
    <property type="evidence" value="ECO:0007669"/>
    <property type="project" value="TreeGrafter"/>
</dbReference>
<dbReference type="NCBIfam" id="NF003253">
    <property type="entry name" value="PRK04210.1"/>
    <property type="match status" value="1"/>
</dbReference>
<accession>A0A7W9SWB4</accession>
<keyword evidence="4 11" id="KW-0312">Gluconeogenesis</keyword>
<feature type="domain" description="Phosphoenolpyruvate carboxykinase C-terminal P-loop" evidence="12">
    <location>
        <begin position="226"/>
        <end position="583"/>
    </location>
</feature>
<dbReference type="InterPro" id="IPR008210">
    <property type="entry name" value="PEP_carboxykinase_N"/>
</dbReference>
<dbReference type="HAMAP" id="MF_00452">
    <property type="entry name" value="PEPCK_GTP"/>
    <property type="match status" value="1"/>
</dbReference>
<dbReference type="RefSeq" id="WP_184203678.1">
    <property type="nucleotide sequence ID" value="NZ_JACHGW010000007.1"/>
</dbReference>
<sequence length="585" mass="64637">MDQSLTSHAGLLAWVEQSAHLCKPERVHWCTGSDDEAQWLIATMVAAKDLIPFNNDDWPNCYLHRSNPNDVARVEDRTFICSQSKEDAGPTNNWMAPDEAKKLLYGLFEGCMEGRTMYVVPYQMGPVGSPFSKVGVEITDSAYVALSMRIMTRMGTVALETLGTDGAFVPGLHSTAELDPEKRYICHFPEERLILSINSGYGGNALLGKKCFALRIASAIARDEGWLAEHMLILELEDPQGEKLYFTGAFPSACGKTNLAMLESILPGWTVRTVGDDIAWLRIGDDGRLWAVNPEAGFFGVAPGTSEKTNPSAMETIRSNTLFTNVARTDGGRPWWEGMGPASKWMTDWRGNHRPGQDLEGGKFAQPNSRFTAPAKQCPTISPHWEDPQGVPISGILFGGRRNDTMPLVLEANSWEHGVFLGATMASQTTAAAGGAQGVLRRDPMAMLPFCGYHMGDYFAHWLELGKRIPNPPKIFHVNWFQKDDDGVFLWPGYGENLRPLLWMRERILGEGKAIETPIGTVPTPDALNLDGLSLADGVMERLLEVNHDRWAQECDAIAEHFEKFGDKLPTALSDELAALRKRVG</sequence>
<dbReference type="Gene3D" id="2.170.8.10">
    <property type="entry name" value="Phosphoenolpyruvate Carboxykinase, domain 2"/>
    <property type="match status" value="1"/>
</dbReference>
<feature type="binding site" evidence="11">
    <location>
        <position position="210"/>
    </location>
    <ligand>
        <name>Mn(2+)</name>
        <dbReference type="ChEBI" id="CHEBI:29035"/>
    </ligand>
</feature>
<dbReference type="FunFam" id="3.40.449.10:FF:000005">
    <property type="entry name" value="Phosphoenolpyruvate carboxykinase [GTP]"/>
    <property type="match status" value="1"/>
</dbReference>
<evidence type="ECO:0000256" key="11">
    <source>
        <dbReference type="HAMAP-Rule" id="MF_00452"/>
    </source>
</evidence>
<feature type="binding site" evidence="11">
    <location>
        <begin position="368"/>
        <end position="370"/>
    </location>
    <ligand>
        <name>substrate</name>
    </ligand>
</feature>
<feature type="binding site" evidence="11">
    <location>
        <position position="230"/>
    </location>
    <ligand>
        <name>Mn(2+)</name>
        <dbReference type="ChEBI" id="CHEBI:29035"/>
    </ligand>
</feature>
<feature type="binding site" evidence="11">
    <location>
        <begin position="253"/>
        <end position="258"/>
    </location>
    <ligand>
        <name>GTP</name>
        <dbReference type="ChEBI" id="CHEBI:37565"/>
    </ligand>
</feature>
<evidence type="ECO:0000256" key="3">
    <source>
        <dbReference type="ARBA" id="ARBA00011245"/>
    </source>
</evidence>
<dbReference type="Pfam" id="PF00821">
    <property type="entry name" value="PEPCK_GTP"/>
    <property type="match status" value="1"/>
</dbReference>
<dbReference type="Gene3D" id="3.90.228.20">
    <property type="match status" value="1"/>
</dbReference>
<feature type="binding site" evidence="11">
    <location>
        <position position="252"/>
    </location>
    <ligand>
        <name>substrate</name>
    </ligand>
</feature>
<keyword evidence="14" id="KW-0418">Kinase</keyword>
<gene>
    <name evidence="11" type="primary">pckG</name>
    <name evidence="14" type="ORF">HNQ39_005423</name>
</gene>
<dbReference type="SUPFAM" id="SSF53795">
    <property type="entry name" value="PEP carboxykinase-like"/>
    <property type="match status" value="1"/>
</dbReference>
<evidence type="ECO:0000256" key="5">
    <source>
        <dbReference type="ARBA" id="ARBA00022723"/>
    </source>
</evidence>
<comment type="similarity">
    <text evidence="2 11">Belongs to the phosphoenolpyruvate carboxykinase [GTP] family.</text>
</comment>
<comment type="subunit">
    <text evidence="3 11">Monomer.</text>
</comment>
<dbReference type="InterPro" id="IPR035077">
    <property type="entry name" value="PEP_carboxykinase_GTP_C"/>
</dbReference>
<evidence type="ECO:0000256" key="7">
    <source>
        <dbReference type="ARBA" id="ARBA00022793"/>
    </source>
</evidence>
<evidence type="ECO:0000313" key="14">
    <source>
        <dbReference type="EMBL" id="MBB6053588.1"/>
    </source>
</evidence>
<feature type="binding site" evidence="11">
    <location>
        <position position="73"/>
    </location>
    <ligand>
        <name>substrate</name>
    </ligand>
</feature>
<dbReference type="Gene3D" id="3.40.449.10">
    <property type="entry name" value="Phosphoenolpyruvate Carboxykinase, domain 1"/>
    <property type="match status" value="1"/>
</dbReference>
<dbReference type="PANTHER" id="PTHR11561:SF0">
    <property type="entry name" value="PHOSPHOENOLPYRUVATE CARBOXYKINASE [GTP]-RELATED"/>
    <property type="match status" value="1"/>
</dbReference>
<reference evidence="14 15" key="1">
    <citation type="submission" date="2020-08" db="EMBL/GenBank/DDBJ databases">
        <title>Genomic Encyclopedia of Type Strains, Phase IV (KMG-IV): sequencing the most valuable type-strain genomes for metagenomic binning, comparative biology and taxonomic classification.</title>
        <authorList>
            <person name="Goeker M."/>
        </authorList>
    </citation>
    <scope>NUCLEOTIDE SEQUENCE [LARGE SCALE GENOMIC DNA]</scope>
    <source>
        <strain evidence="14 15">DSM 23562</strain>
    </source>
</reference>
<dbReference type="GO" id="GO:0016301">
    <property type="term" value="F:kinase activity"/>
    <property type="evidence" value="ECO:0007669"/>
    <property type="project" value="UniProtKB-KW"/>
</dbReference>
<dbReference type="GO" id="GO:0005829">
    <property type="term" value="C:cytosol"/>
    <property type="evidence" value="ECO:0007669"/>
    <property type="project" value="TreeGrafter"/>
</dbReference>
<comment type="subcellular location">
    <subcellularLocation>
        <location evidence="11">Cytoplasm</location>
    </subcellularLocation>
</comment>
<keyword evidence="8 11" id="KW-0342">GTP-binding</keyword>
<dbReference type="GO" id="GO:0006107">
    <property type="term" value="P:oxaloacetate metabolic process"/>
    <property type="evidence" value="ECO:0007669"/>
    <property type="project" value="TreeGrafter"/>
</dbReference>
<comment type="cofactor">
    <cofactor evidence="11">
        <name>Mn(2+)</name>
        <dbReference type="ChEBI" id="CHEBI:29035"/>
    </cofactor>
    <text evidence="11">Binds 1 Mn(2+) ion per subunit.</text>
</comment>
<dbReference type="InterPro" id="IPR013035">
    <property type="entry name" value="PEP_carboxykinase_C"/>
</dbReference>
<evidence type="ECO:0000256" key="6">
    <source>
        <dbReference type="ARBA" id="ARBA00022741"/>
    </source>
</evidence>
<comment type="pathway">
    <text evidence="1 11">Carbohydrate biosynthesis; gluconeogenesis.</text>
</comment>
<evidence type="ECO:0000256" key="2">
    <source>
        <dbReference type="ARBA" id="ARBA00005796"/>
    </source>
</evidence>
<keyword evidence="14" id="KW-0670">Pyruvate</keyword>
<keyword evidence="10 11" id="KW-0456">Lyase</keyword>
<dbReference type="AlphaFoldDB" id="A0A7W9SWB4"/>
<dbReference type="InterPro" id="IPR035078">
    <property type="entry name" value="PEP_carboxykinase_GTP_N"/>
</dbReference>
<dbReference type="InterPro" id="IPR008209">
    <property type="entry name" value="PEP_carboxykinase_GTP"/>
</dbReference>